<name>A0A165SIE6_9RHOB</name>
<protein>
    <submittedName>
        <fullName evidence="1">Heme oxygenase family protein</fullName>
    </submittedName>
</protein>
<dbReference type="RefSeq" id="WP_066811392.1">
    <property type="nucleotide sequence ID" value="NZ_CP012661.1"/>
</dbReference>
<organism evidence="1 2">
    <name type="scientific">Frigidibacter mobilis</name>
    <dbReference type="NCBI Taxonomy" id="1335048"/>
    <lineage>
        <taxon>Bacteria</taxon>
        <taxon>Pseudomonadati</taxon>
        <taxon>Pseudomonadota</taxon>
        <taxon>Alphaproteobacteria</taxon>
        <taxon>Rhodobacterales</taxon>
        <taxon>Paracoccaceae</taxon>
        <taxon>Frigidibacter</taxon>
    </lineage>
</organism>
<dbReference type="Proteomes" id="UP000076128">
    <property type="component" value="Chromosome"/>
</dbReference>
<dbReference type="CDD" id="cd19166">
    <property type="entry name" value="HemeO-bac"/>
    <property type="match status" value="1"/>
</dbReference>
<dbReference type="InterPro" id="IPR016053">
    <property type="entry name" value="Haem_Oase-like"/>
</dbReference>
<accession>A0A165SIE6</accession>
<dbReference type="KEGG" id="daa:AKL17_1133"/>
<dbReference type="PATRIC" id="fig|1335048.3.peg.1170"/>
<dbReference type="SUPFAM" id="SSF48613">
    <property type="entry name" value="Heme oxygenase-like"/>
    <property type="match status" value="1"/>
</dbReference>
<dbReference type="GO" id="GO:0006788">
    <property type="term" value="P:heme oxidation"/>
    <property type="evidence" value="ECO:0007669"/>
    <property type="project" value="InterPro"/>
</dbReference>
<dbReference type="OrthoDB" id="9149607at2"/>
<gene>
    <name evidence="1" type="ORF">AKL17_1133</name>
</gene>
<reference evidence="1 2" key="1">
    <citation type="submission" date="2015-09" db="EMBL/GenBank/DDBJ databases">
        <title>Complete genome sequence of Defluviimonas alba cai42t isolated from an oilfield in Xinjiang.</title>
        <authorList>
            <person name="Geng S."/>
            <person name="Pan X."/>
            <person name="Wu X."/>
        </authorList>
    </citation>
    <scope>NUCLEOTIDE SEQUENCE [LARGE SCALE GENOMIC DNA]</scope>
    <source>
        <strain evidence="2">cai42</strain>
    </source>
</reference>
<keyword evidence="2" id="KW-1185">Reference proteome</keyword>
<dbReference type="AlphaFoldDB" id="A0A165SIE6"/>
<dbReference type="Pfam" id="PF01126">
    <property type="entry name" value="Heme_oxygenase"/>
    <property type="match status" value="1"/>
</dbReference>
<dbReference type="EMBL" id="CP012661">
    <property type="protein sequence ID" value="AMY68389.1"/>
    <property type="molecule type" value="Genomic_DNA"/>
</dbReference>
<evidence type="ECO:0000313" key="1">
    <source>
        <dbReference type="EMBL" id="AMY68389.1"/>
    </source>
</evidence>
<sequence length="197" mass="21335">MSSVDDRAAVSRRLKAATSTTHDRLDARILRARPFDSLGNYATFLAVQYGFHSVVAPLYLRADLIALWPDLPRLARLEDVRADLADLGSALPVGRDRPDLSVVTRPAALGWLYVSEGSNLGAAVLSKAVLRLGLDGQRGARHLQEAAGGRMLRWRAFTSVLDALPLGDADEAAMQQGARDAFGWMQAAVEADMPLRS</sequence>
<evidence type="ECO:0000313" key="2">
    <source>
        <dbReference type="Proteomes" id="UP000076128"/>
    </source>
</evidence>
<proteinExistence type="predicted"/>
<dbReference type="STRING" id="1335048.AKL17_1133"/>
<dbReference type="Gene3D" id="1.20.910.10">
    <property type="entry name" value="Heme oxygenase-like"/>
    <property type="match status" value="1"/>
</dbReference>
<dbReference type="GO" id="GO:0004392">
    <property type="term" value="F:heme oxygenase (decyclizing) activity"/>
    <property type="evidence" value="ECO:0007669"/>
    <property type="project" value="InterPro"/>
</dbReference>
<dbReference type="InterPro" id="IPR016084">
    <property type="entry name" value="Haem_Oase-like_multi-hlx"/>
</dbReference>